<reference evidence="1 2" key="1">
    <citation type="journal article" date="2015" name="Microbiome">
        <title>Genomic resolution of linkages in carbon, nitrogen, and sulfur cycling among widespread estuary sediment bacteria.</title>
        <authorList>
            <person name="Baker B.J."/>
            <person name="Lazar C.S."/>
            <person name="Teske A.P."/>
            <person name="Dick G.J."/>
        </authorList>
    </citation>
    <scope>NUCLEOTIDE SEQUENCE [LARGE SCALE GENOMIC DNA]</scope>
    <source>
        <strain evidence="1">DG_26</strain>
    </source>
</reference>
<dbReference type="Proteomes" id="UP000051124">
    <property type="component" value="Unassembled WGS sequence"/>
</dbReference>
<evidence type="ECO:0000313" key="1">
    <source>
        <dbReference type="EMBL" id="KPJ49217.1"/>
    </source>
</evidence>
<proteinExistence type="predicted"/>
<name>A0A0S7WGF7_UNCT6</name>
<dbReference type="AlphaFoldDB" id="A0A0S7WGF7"/>
<evidence type="ECO:0000313" key="2">
    <source>
        <dbReference type="Proteomes" id="UP000051124"/>
    </source>
</evidence>
<comment type="caution">
    <text evidence="1">The sequence shown here is derived from an EMBL/GenBank/DDBJ whole genome shotgun (WGS) entry which is preliminary data.</text>
</comment>
<accession>A0A0S7WGF7</accession>
<dbReference type="EMBL" id="LIZT01000069">
    <property type="protein sequence ID" value="KPJ49217.1"/>
    <property type="molecule type" value="Genomic_DNA"/>
</dbReference>
<protein>
    <submittedName>
        <fullName evidence="1">Uncharacterized protein</fullName>
    </submittedName>
</protein>
<sequence length="245" mass="27745">MAGLLPAKVTLSLSKQPKLGEEVDLLGTVTPEIDVPRLKIRFGFRGDVHLVSGHPTIYTSARGGETKTHAVRVVFKSSDVRVSLHAGSCHKNQKGEEVVCPAHGSRIWLSVVDEQTGQFSSYHTYQDWLNRRSRHVFMLYNGIDSEWLPQPTMEFYELNRHIAQEMRKYEPALSDSEALCLHEDNYKLIINGIGSAGASDSVRIEYMLEAGWLKAQRAGSATKRKWLKEFMEKNKGEWKNQSDLN</sequence>
<organism evidence="1 2">
    <name type="scientific">candidate division TA06 bacterium DG_26</name>
    <dbReference type="NCBI Taxonomy" id="1703771"/>
    <lineage>
        <taxon>Bacteria</taxon>
        <taxon>Bacteria division TA06</taxon>
    </lineage>
</organism>
<gene>
    <name evidence="1" type="ORF">AMJ40_06000</name>
</gene>